<evidence type="ECO:0000256" key="1">
    <source>
        <dbReference type="SAM" id="MobiDB-lite"/>
    </source>
</evidence>
<accession>A0A1A8AC24</accession>
<dbReference type="EMBL" id="HAEJ01008795">
    <property type="protein sequence ID" value="SBS49252.1"/>
    <property type="molecule type" value="Transcribed_RNA"/>
</dbReference>
<gene>
    <name evidence="2" type="primary">Nfu_g_1_017216</name>
</gene>
<reference evidence="2" key="1">
    <citation type="submission" date="2016-05" db="EMBL/GenBank/DDBJ databases">
        <authorList>
            <person name="Lavstsen T."/>
            <person name="Jespersen J.S."/>
        </authorList>
    </citation>
    <scope>NUCLEOTIDE SEQUENCE</scope>
    <source>
        <tissue evidence="2">Brain</tissue>
    </source>
</reference>
<proteinExistence type="predicted"/>
<protein>
    <submittedName>
        <fullName evidence="2">Uncharacterized protein</fullName>
    </submittedName>
</protein>
<name>A0A1A8AC24_NOTFU</name>
<sequence>MRRYANKPKTEWLMTTDSVTAAQWPLGWRGCAPSSLSAPKTKGRTRLSRTAASERRVKAWKEEDLQLQREQKAACNTQEAIFISRRRPFQSAYLQQKPTPPDCRLITENRPPGTG</sequence>
<feature type="region of interest" description="Disordered" evidence="1">
    <location>
        <begin position="94"/>
        <end position="115"/>
    </location>
</feature>
<evidence type="ECO:0000313" key="2">
    <source>
        <dbReference type="EMBL" id="SBP52253.1"/>
    </source>
</evidence>
<reference evidence="2" key="2">
    <citation type="submission" date="2016-06" db="EMBL/GenBank/DDBJ databases">
        <title>The genome of a short-lived fish provides insights into sex chromosome evolution and the genetic control of aging.</title>
        <authorList>
            <person name="Reichwald K."/>
            <person name="Felder M."/>
            <person name="Petzold A."/>
            <person name="Koch P."/>
            <person name="Groth M."/>
            <person name="Platzer M."/>
        </authorList>
    </citation>
    <scope>NUCLEOTIDE SEQUENCE</scope>
    <source>
        <tissue evidence="2">Brain</tissue>
    </source>
</reference>
<organism evidence="2">
    <name type="scientific">Nothobranchius furzeri</name>
    <name type="common">Turquoise killifish</name>
    <dbReference type="NCBI Taxonomy" id="105023"/>
    <lineage>
        <taxon>Eukaryota</taxon>
        <taxon>Metazoa</taxon>
        <taxon>Chordata</taxon>
        <taxon>Craniata</taxon>
        <taxon>Vertebrata</taxon>
        <taxon>Euteleostomi</taxon>
        <taxon>Actinopterygii</taxon>
        <taxon>Neopterygii</taxon>
        <taxon>Teleostei</taxon>
        <taxon>Neoteleostei</taxon>
        <taxon>Acanthomorphata</taxon>
        <taxon>Ovalentaria</taxon>
        <taxon>Atherinomorphae</taxon>
        <taxon>Cyprinodontiformes</taxon>
        <taxon>Nothobranchiidae</taxon>
        <taxon>Nothobranchius</taxon>
    </lineage>
</organism>
<dbReference type="EMBL" id="HADY01013768">
    <property type="protein sequence ID" value="SBP52253.1"/>
    <property type="molecule type" value="Transcribed_RNA"/>
</dbReference>
<dbReference type="AlphaFoldDB" id="A0A1A8AC24"/>